<evidence type="ECO:0000313" key="9">
    <source>
        <dbReference type="RefSeq" id="XP_031400165.1"/>
    </source>
</evidence>
<feature type="domain" description="Pyrrolo-quinoline quinone repeat" evidence="5">
    <location>
        <begin position="429"/>
        <end position="505"/>
    </location>
</feature>
<evidence type="ECO:0000256" key="1">
    <source>
        <dbReference type="ARBA" id="ARBA00001931"/>
    </source>
</evidence>
<evidence type="ECO:0000256" key="4">
    <source>
        <dbReference type="SAM" id="SignalP"/>
    </source>
</evidence>
<dbReference type="InterPro" id="IPR002372">
    <property type="entry name" value="PQQ_rpt_dom"/>
</dbReference>
<dbReference type="GeneID" id="116210438"/>
<dbReference type="EMBL" id="MTKT01003224">
    <property type="protein sequence ID" value="OWM75962.1"/>
    <property type="molecule type" value="Genomic_DNA"/>
</dbReference>
<accession>A0A218WVF0</accession>
<dbReference type="PANTHER" id="PTHR32303">
    <property type="entry name" value="QUINOPROTEIN ALCOHOL DEHYDROGENASE (CYTOCHROME C)"/>
    <property type="match status" value="1"/>
</dbReference>
<dbReference type="InterPro" id="IPR011047">
    <property type="entry name" value="Quinoprotein_ADH-like_sf"/>
</dbReference>
<dbReference type="PANTHER" id="PTHR32303:SF18">
    <property type="entry name" value="POLYVINYLALCOHOL DEHYDROGENASE-LIKE"/>
    <property type="match status" value="1"/>
</dbReference>
<dbReference type="Gene3D" id="2.140.10.10">
    <property type="entry name" value="Quinoprotein alcohol dehydrogenase-like superfamily"/>
    <property type="match status" value="1"/>
</dbReference>
<evidence type="ECO:0000259" key="5">
    <source>
        <dbReference type="Pfam" id="PF13360"/>
    </source>
</evidence>
<organism evidence="6 7">
    <name type="scientific">Punica granatum</name>
    <name type="common">Pomegranate</name>
    <dbReference type="NCBI Taxonomy" id="22663"/>
    <lineage>
        <taxon>Eukaryota</taxon>
        <taxon>Viridiplantae</taxon>
        <taxon>Streptophyta</taxon>
        <taxon>Embryophyta</taxon>
        <taxon>Tracheophyta</taxon>
        <taxon>Spermatophyta</taxon>
        <taxon>Magnoliopsida</taxon>
        <taxon>eudicotyledons</taxon>
        <taxon>Gunneridae</taxon>
        <taxon>Pentapetalae</taxon>
        <taxon>rosids</taxon>
        <taxon>malvids</taxon>
        <taxon>Myrtales</taxon>
        <taxon>Lythraceae</taxon>
        <taxon>Punica</taxon>
    </lineage>
</organism>
<dbReference type="InterPro" id="IPR018391">
    <property type="entry name" value="PQQ_b-propeller_rpt"/>
</dbReference>
<evidence type="ECO:0000313" key="6">
    <source>
        <dbReference type="EMBL" id="OWM75962.1"/>
    </source>
</evidence>
<comment type="similarity">
    <text evidence="2">Belongs to the bacterial PQQ dehydrogenase family.</text>
</comment>
<gene>
    <name evidence="9" type="primary">LOC116210438</name>
    <name evidence="6" type="ORF">CDL15_Pgr009607</name>
</gene>
<proteinExistence type="inferred from homology"/>
<dbReference type="Proteomes" id="UP000197138">
    <property type="component" value="Unassembled WGS sequence"/>
</dbReference>
<feature type="chain" id="PRO_5044569027" evidence="4">
    <location>
        <begin position="32"/>
        <end position="533"/>
    </location>
</feature>
<feature type="domain" description="Pyrrolo-quinoline quinone repeat" evidence="5">
    <location>
        <begin position="62"/>
        <end position="307"/>
    </location>
</feature>
<dbReference type="Pfam" id="PF13360">
    <property type="entry name" value="PQQ_2"/>
    <property type="match status" value="2"/>
</dbReference>
<reference evidence="7" key="1">
    <citation type="journal article" date="2017" name="Plant J.">
        <title>The pomegranate (Punica granatum L.) genome and the genomics of punicalagin biosynthesis.</title>
        <authorList>
            <person name="Qin G."/>
            <person name="Xu C."/>
            <person name="Ming R."/>
            <person name="Tang H."/>
            <person name="Guyot R."/>
            <person name="Kramer E.M."/>
            <person name="Hu Y."/>
            <person name="Yi X."/>
            <person name="Qi Y."/>
            <person name="Xu X."/>
            <person name="Gao Z."/>
            <person name="Pan H."/>
            <person name="Jian J."/>
            <person name="Tian Y."/>
            <person name="Yue Z."/>
            <person name="Xu Y."/>
        </authorList>
    </citation>
    <scope>NUCLEOTIDE SEQUENCE [LARGE SCALE GENOMIC DNA]</scope>
    <source>
        <strain evidence="7">cv. Dabenzi</strain>
    </source>
</reference>
<reference evidence="6" key="2">
    <citation type="submission" date="2017-06" db="EMBL/GenBank/DDBJ databases">
        <title>The pomegranate genome and the genomics of punicalagin biosynthesis.</title>
        <authorList>
            <person name="Xu C."/>
        </authorList>
    </citation>
    <scope>NUCLEOTIDE SEQUENCE [LARGE SCALE GENOMIC DNA]</scope>
    <source>
        <tissue evidence="6">Fresh leaf</tissue>
    </source>
</reference>
<reference evidence="9" key="4">
    <citation type="submission" date="2025-04" db="UniProtKB">
        <authorList>
            <consortium name="RefSeq"/>
        </authorList>
    </citation>
    <scope>IDENTIFICATION</scope>
    <source>
        <tissue evidence="9">Leaf</tissue>
    </source>
</reference>
<keyword evidence="3" id="KW-0560">Oxidoreductase</keyword>
<reference evidence="8" key="3">
    <citation type="journal article" date="2020" name="Plant Biotechnol. J.">
        <title>The pomegranate (Punica granatum L.) draft genome dissects genetic divergence between soft- and hard-seeded cultivars.</title>
        <authorList>
            <person name="Luo X."/>
            <person name="Li H."/>
            <person name="Wu Z."/>
            <person name="Yao W."/>
            <person name="Zhao P."/>
            <person name="Cao D."/>
            <person name="Yu H."/>
            <person name="Li K."/>
            <person name="Poudel K."/>
            <person name="Zhao D."/>
            <person name="Zhang F."/>
            <person name="Xia X."/>
            <person name="Chen L."/>
            <person name="Wang Q."/>
            <person name="Jing D."/>
            <person name="Cao S."/>
        </authorList>
    </citation>
    <scope>NUCLEOTIDE SEQUENCE [LARGE SCALE GENOMIC DNA]</scope>
</reference>
<dbReference type="OrthoDB" id="416253at2759"/>
<sequence length="533" mass="57226">MRPMAYSLTQNYLAAITIIVVTLSLPHNSVADWRNHGADISNTRSAEDWQINRNTVSGLSLRWKFFAGKDISATPAVADGAVYFPSWNGFLYAVNAFTGDLFWRQNLSEITGLQGTGLTVNVTVSRSTPTVAGNLLIVPIYGPAVVIAVTRWIGRLVWLTMIDPRPITVITTSGTAFRGAFYVGVSSLEETLPPSECCNFRGSLVRLDISSGAIQWQTYTVPENGGKLGGYSGGAIWGSSPAIDPRRQLVYVATGNLYTAPPNVTECQERQNNETTTPASPDQCIGPDVNFNSIIAFDIRSGRIRWARQLGGYDVWYFACLVPNNPDCPPGPNLDADFGEAPMLLSISYNGRRRDVAVAVQKSGYAWALDRDNGDIVWFRLAGPGGEEGGGQWGAATDGRRVYTNIVNSNRVSFKLAPSNQTSTAGAWVALDTNSGEILWTTANPGNDTTQAPVSVANDVVFVGSVAPNGPIYAMDARTGKILWSYNTGATVYGGISVSYGCIYVGNGYTVSLGAAFHPTWTPGTSVFAFCLG</sequence>
<evidence type="ECO:0000256" key="2">
    <source>
        <dbReference type="ARBA" id="ARBA00008156"/>
    </source>
</evidence>
<dbReference type="AlphaFoldDB" id="A0A218WVF0"/>
<dbReference type="SUPFAM" id="SSF50998">
    <property type="entry name" value="Quinoprotein alcohol dehydrogenase-like"/>
    <property type="match status" value="1"/>
</dbReference>
<name>A0A218WVF0_PUNGR</name>
<dbReference type="RefSeq" id="XP_031400165.1">
    <property type="nucleotide sequence ID" value="XM_031544305.1"/>
</dbReference>
<protein>
    <submittedName>
        <fullName evidence="9">Uncharacterized protein LOC116210438</fullName>
    </submittedName>
</protein>
<comment type="cofactor">
    <cofactor evidence="1">
        <name>pyrroloquinoline quinone</name>
        <dbReference type="ChEBI" id="CHEBI:58442"/>
    </cofactor>
</comment>
<dbReference type="GO" id="GO:0016491">
    <property type="term" value="F:oxidoreductase activity"/>
    <property type="evidence" value="ECO:0007669"/>
    <property type="project" value="UniProtKB-KW"/>
</dbReference>
<evidence type="ECO:0000313" key="7">
    <source>
        <dbReference type="Proteomes" id="UP000197138"/>
    </source>
</evidence>
<evidence type="ECO:0000256" key="3">
    <source>
        <dbReference type="ARBA" id="ARBA00023002"/>
    </source>
</evidence>
<dbReference type="Proteomes" id="UP000515151">
    <property type="component" value="Chromosome 6"/>
</dbReference>
<evidence type="ECO:0000313" key="8">
    <source>
        <dbReference type="Proteomes" id="UP000515151"/>
    </source>
</evidence>
<keyword evidence="4" id="KW-0732">Signal</keyword>
<dbReference type="SMART" id="SM00564">
    <property type="entry name" value="PQQ"/>
    <property type="match status" value="4"/>
</dbReference>
<feature type="signal peptide" evidence="4">
    <location>
        <begin position="1"/>
        <end position="31"/>
    </location>
</feature>
<keyword evidence="8" id="KW-1185">Reference proteome</keyword>